<evidence type="ECO:0000313" key="3">
    <source>
        <dbReference type="Proteomes" id="UP001381693"/>
    </source>
</evidence>
<dbReference type="Proteomes" id="UP001381693">
    <property type="component" value="Unassembled WGS sequence"/>
</dbReference>
<proteinExistence type="predicted"/>
<dbReference type="EMBL" id="JAXCGZ010000283">
    <property type="protein sequence ID" value="KAK7086242.1"/>
    <property type="molecule type" value="Genomic_DNA"/>
</dbReference>
<accession>A0AAN9AG40</accession>
<reference evidence="2 3" key="1">
    <citation type="submission" date="2023-11" db="EMBL/GenBank/DDBJ databases">
        <title>Halocaridina rubra genome assembly.</title>
        <authorList>
            <person name="Smith C."/>
        </authorList>
    </citation>
    <scope>NUCLEOTIDE SEQUENCE [LARGE SCALE GENOMIC DNA]</scope>
    <source>
        <strain evidence="2">EP-1</strain>
        <tissue evidence="2">Whole</tissue>
    </source>
</reference>
<organism evidence="2 3">
    <name type="scientific">Halocaridina rubra</name>
    <name type="common">Hawaiian red shrimp</name>
    <dbReference type="NCBI Taxonomy" id="373956"/>
    <lineage>
        <taxon>Eukaryota</taxon>
        <taxon>Metazoa</taxon>
        <taxon>Ecdysozoa</taxon>
        <taxon>Arthropoda</taxon>
        <taxon>Crustacea</taxon>
        <taxon>Multicrustacea</taxon>
        <taxon>Malacostraca</taxon>
        <taxon>Eumalacostraca</taxon>
        <taxon>Eucarida</taxon>
        <taxon>Decapoda</taxon>
        <taxon>Pleocyemata</taxon>
        <taxon>Caridea</taxon>
        <taxon>Atyoidea</taxon>
        <taxon>Atyidae</taxon>
        <taxon>Halocaridina</taxon>
    </lineage>
</organism>
<dbReference type="AlphaFoldDB" id="A0AAN9AG40"/>
<evidence type="ECO:0000256" key="1">
    <source>
        <dbReference type="SAM" id="MobiDB-lite"/>
    </source>
</evidence>
<feature type="region of interest" description="Disordered" evidence="1">
    <location>
        <begin position="22"/>
        <end position="47"/>
    </location>
</feature>
<sequence>MGAISLARSGGTLIKRSILCEPNTFQGHEIKPRPTEDDKSKPKVSSQEITQHFLAVEKAEQVKSQGEASYDRNAQSKA</sequence>
<feature type="compositionally biased region" description="Basic and acidic residues" evidence="1">
    <location>
        <begin position="28"/>
        <end position="41"/>
    </location>
</feature>
<gene>
    <name evidence="2" type="ORF">SK128_015918</name>
</gene>
<name>A0AAN9AG40_HALRR</name>
<keyword evidence="3" id="KW-1185">Reference proteome</keyword>
<comment type="caution">
    <text evidence="2">The sequence shown here is derived from an EMBL/GenBank/DDBJ whole genome shotgun (WGS) entry which is preliminary data.</text>
</comment>
<protein>
    <submittedName>
        <fullName evidence="2">Uncharacterized protein</fullName>
    </submittedName>
</protein>
<evidence type="ECO:0000313" key="2">
    <source>
        <dbReference type="EMBL" id="KAK7086242.1"/>
    </source>
</evidence>